<evidence type="ECO:0000256" key="1">
    <source>
        <dbReference type="ARBA" id="ARBA00022801"/>
    </source>
</evidence>
<organism evidence="2 3">
    <name type="scientific">Dillenia turbinata</name>
    <dbReference type="NCBI Taxonomy" id="194707"/>
    <lineage>
        <taxon>Eukaryota</taxon>
        <taxon>Viridiplantae</taxon>
        <taxon>Streptophyta</taxon>
        <taxon>Embryophyta</taxon>
        <taxon>Tracheophyta</taxon>
        <taxon>Spermatophyta</taxon>
        <taxon>Magnoliopsida</taxon>
        <taxon>eudicotyledons</taxon>
        <taxon>Gunneridae</taxon>
        <taxon>Pentapetalae</taxon>
        <taxon>Dilleniales</taxon>
        <taxon>Dilleniaceae</taxon>
        <taxon>Dillenia</taxon>
    </lineage>
</organism>
<dbReference type="PANTHER" id="PTHR21660">
    <property type="entry name" value="THIOESTERASE SUPERFAMILY MEMBER-RELATED"/>
    <property type="match status" value="1"/>
</dbReference>
<dbReference type="PANTHER" id="PTHR21660:SF1">
    <property type="entry name" value="ACYL-COENZYME A THIOESTERASE 13"/>
    <property type="match status" value="1"/>
</dbReference>
<dbReference type="Proteomes" id="UP001370490">
    <property type="component" value="Unassembled WGS sequence"/>
</dbReference>
<dbReference type="EMBL" id="JBAMMX010000028">
    <property type="protein sequence ID" value="KAK6912049.1"/>
    <property type="molecule type" value="Genomic_DNA"/>
</dbReference>
<protein>
    <recommendedName>
        <fullName evidence="4">Thioesterase domain-containing protein</fullName>
    </recommendedName>
</protein>
<name>A0AAN8UFW8_9MAGN</name>
<comment type="caution">
    <text evidence="2">The sequence shown here is derived from an EMBL/GenBank/DDBJ whole genome shotgun (WGS) entry which is preliminary data.</text>
</comment>
<dbReference type="InterPro" id="IPR039298">
    <property type="entry name" value="ACOT13"/>
</dbReference>
<dbReference type="InterPro" id="IPR029069">
    <property type="entry name" value="HotDog_dom_sf"/>
</dbReference>
<evidence type="ECO:0000313" key="2">
    <source>
        <dbReference type="EMBL" id="KAK6912049.1"/>
    </source>
</evidence>
<proteinExistence type="predicted"/>
<gene>
    <name evidence="2" type="ORF">RJ641_024142</name>
</gene>
<dbReference type="Gene3D" id="3.10.129.10">
    <property type="entry name" value="Hotdog Thioesterase"/>
    <property type="match status" value="1"/>
</dbReference>
<evidence type="ECO:0000313" key="3">
    <source>
        <dbReference type="Proteomes" id="UP001370490"/>
    </source>
</evidence>
<dbReference type="SUPFAM" id="SSF54637">
    <property type="entry name" value="Thioesterase/thiol ester dehydrase-isomerase"/>
    <property type="match status" value="1"/>
</dbReference>
<evidence type="ECO:0008006" key="4">
    <source>
        <dbReference type="Google" id="ProtNLM"/>
    </source>
</evidence>
<keyword evidence="1" id="KW-0378">Hydrolase</keyword>
<keyword evidence="3" id="KW-1185">Reference proteome</keyword>
<dbReference type="AlphaFoldDB" id="A0AAN8UFW8"/>
<accession>A0AAN8UFW8</accession>
<sequence>MEAEDGDSPAEMALRWLRSLANGSVEGYEFEVRAAKGLQILEVRKGFIRCSFLVSNLVLDKEGNWDRGAMATLMDHIGATTACTLNAIKASTEFSISYISTAKINEEAEIEAKAVGEKGNMTLVMVKVRSKATKGLIALGKLWLGPSLRAPTSKL</sequence>
<reference evidence="2 3" key="1">
    <citation type="submission" date="2023-12" db="EMBL/GenBank/DDBJ databases">
        <title>A high-quality genome assembly for Dillenia turbinata (Dilleniales).</title>
        <authorList>
            <person name="Chanderbali A."/>
        </authorList>
    </citation>
    <scope>NUCLEOTIDE SEQUENCE [LARGE SCALE GENOMIC DNA]</scope>
    <source>
        <strain evidence="2">LSX21</strain>
        <tissue evidence="2">Leaf</tissue>
    </source>
</reference>
<dbReference type="GO" id="GO:0047617">
    <property type="term" value="F:fatty acyl-CoA hydrolase activity"/>
    <property type="evidence" value="ECO:0007669"/>
    <property type="project" value="InterPro"/>
</dbReference>